<dbReference type="Pfam" id="PF13556">
    <property type="entry name" value="HTH_30"/>
    <property type="match status" value="1"/>
</dbReference>
<evidence type="ECO:0000313" key="3">
    <source>
        <dbReference type="Proteomes" id="UP000000814"/>
    </source>
</evidence>
<keyword evidence="3" id="KW-1185">Reference proteome</keyword>
<keyword evidence="2" id="KW-0614">Plasmid</keyword>
<dbReference type="PANTHER" id="PTHR33744">
    <property type="entry name" value="CARBOHYDRATE DIACID REGULATOR"/>
    <property type="match status" value="1"/>
</dbReference>
<dbReference type="Gene3D" id="1.10.10.2840">
    <property type="entry name" value="PucR C-terminal helix-turn-helix domain"/>
    <property type="match status" value="1"/>
</dbReference>
<organism evidence="2 3">
    <name type="scientific">Clostridium acetobutylicum (strain ATCC 824 / DSM 792 / JCM 1419 / IAM 19013 / LMG 5710 / NBRC 13948 / NRRL B-527 / VKM B-1787 / 2291 / W)</name>
    <dbReference type="NCBI Taxonomy" id="272562"/>
    <lineage>
        <taxon>Bacteria</taxon>
        <taxon>Bacillati</taxon>
        <taxon>Bacillota</taxon>
        <taxon>Clostridia</taxon>
        <taxon>Eubacteriales</taxon>
        <taxon>Clostridiaceae</taxon>
        <taxon>Clostridium</taxon>
    </lineage>
</organism>
<gene>
    <name evidence="2" type="ordered locus">CA_P0121</name>
</gene>
<dbReference type="HOGENOM" id="CLU_035898_0_0_9"/>
<name>Q97TI0_CLOAB</name>
<dbReference type="RefSeq" id="WP_010890805.1">
    <property type="nucleotide sequence ID" value="NC_001988.2"/>
</dbReference>
<dbReference type="PANTHER" id="PTHR33744:SF1">
    <property type="entry name" value="DNA-BINDING TRANSCRIPTIONAL ACTIVATOR ADER"/>
    <property type="match status" value="1"/>
</dbReference>
<protein>
    <submittedName>
        <fullName evidence="2">Leu-rich protein family protein, YaeG (E.coli) homolog</fullName>
    </submittedName>
</protein>
<dbReference type="InterPro" id="IPR051448">
    <property type="entry name" value="CdaR-like_regulators"/>
</dbReference>
<sequence length="543" mass="63551">MGILINSIIDKLKQYKPKSYINNKNITTIESVKYLDNNIKYFHSNTLYVGELSKFAVSNLILHQTNFLIISKLQMPFPIKTNKNINIVLINEDFTLSMFNKILDIFFQYQNIDTNSLRLLEVLSKNTGLQNIINSASKLLGNPAYISNTNFKILSFTEGIKLDHPLWQDVALKGYQQYESLQSLLTDAILDAKIPIYFKSTNNKNRYTIDYSNNREGKLRPNSKSIIYKENNKFTISRIWSNIYAGNKLLGQFIVLEAFKPFTESDIRLIKLLSNAISIELQKHKYYESTNITNEELLLLQLLDGKIVNREALDENIKFAHCTFKYPLNLIGIINKNSISYIQFSYIKTFFKKIFHDSICVLYKGNIVIVASYVQDKTLYETCFKKLNKVLKDLDMLCGISRPFYNLLDINKYYNQSLKSIELGRHLTNNKFIFFYDSYILQHIFSLCSSEESLKDFCHPSIFKLITYDSVYKTDYLKNLYLYVMNFKNQSKLAELMHVHRNTLHYRISKIEEIMNVDLNNVDEFFSIYLSLKILEYLGECLI</sequence>
<accession>Q97TI0</accession>
<geneLocation type="plasmid" evidence="2 3">
    <name>pSOL1</name>
</geneLocation>
<reference evidence="2 3" key="1">
    <citation type="journal article" date="2001" name="J. Bacteriol.">
        <title>Genome sequence and comparative analysis of the solvent-producing bacterium Clostridium acetobutylicum.</title>
        <authorList>
            <person name="Nolling J."/>
            <person name="Breton G."/>
            <person name="Omelchenko M.V."/>
            <person name="Makarova K.S."/>
            <person name="Zeng Q."/>
            <person name="Gibson R."/>
            <person name="Lee H.M."/>
            <person name="Dubois J."/>
            <person name="Qiu D."/>
            <person name="Hitti J."/>
            <person name="Wolf Y.I."/>
            <person name="Tatusov R.L."/>
            <person name="Sabathe F."/>
            <person name="Doucette-Stamm L."/>
            <person name="Soucaille P."/>
            <person name="Daly M.J."/>
            <person name="Bennett G.N."/>
            <person name="Koonin E.V."/>
            <person name="Smith D.R."/>
        </authorList>
    </citation>
    <scope>NUCLEOTIDE SEQUENCE [LARGE SCALE GENOMIC DNA]</scope>
    <source>
        <strain evidence="3">ATCC 824 / DSM 792 / JCM 1419 / LMG 5710 / VKM B-1787</strain>
        <plasmid evidence="3">pSOL1</plasmid>
    </source>
</reference>
<proteinExistence type="predicted"/>
<dbReference type="InterPro" id="IPR042070">
    <property type="entry name" value="PucR_C-HTH_sf"/>
</dbReference>
<dbReference type="PATRIC" id="fig|272562.8.peg.121"/>
<dbReference type="KEGG" id="cac:CA_P0121"/>
<dbReference type="InterPro" id="IPR025736">
    <property type="entry name" value="PucR_C-HTH_dom"/>
</dbReference>
<dbReference type="Proteomes" id="UP000000814">
    <property type="component" value="Plasmid pSOL1"/>
</dbReference>
<feature type="domain" description="PucR C-terminal helix-turn-helix" evidence="1">
    <location>
        <begin position="477"/>
        <end position="534"/>
    </location>
</feature>
<evidence type="ECO:0000259" key="1">
    <source>
        <dbReference type="Pfam" id="PF13556"/>
    </source>
</evidence>
<dbReference type="AlphaFoldDB" id="Q97TI0"/>
<dbReference type="GeneID" id="45000348"/>
<evidence type="ECO:0000313" key="2">
    <source>
        <dbReference type="EMBL" id="AAK76866.1"/>
    </source>
</evidence>
<dbReference type="EMBL" id="AE001438">
    <property type="protein sequence ID" value="AAK76866.1"/>
    <property type="molecule type" value="Genomic_DNA"/>
</dbReference>
<dbReference type="OrthoDB" id="212459at2"/>